<dbReference type="AlphaFoldDB" id="A0A2A6BEM9"/>
<name>A0A2A6BEM9_PRIPA</name>
<feature type="compositionally biased region" description="Low complexity" evidence="1">
    <location>
        <begin position="381"/>
        <end position="400"/>
    </location>
</feature>
<keyword evidence="2" id="KW-1133">Transmembrane helix</keyword>
<gene>
    <name evidence="3" type="primary">WBGene00089850</name>
</gene>
<dbReference type="PANTHER" id="PTHR24637">
    <property type="entry name" value="COLLAGEN"/>
    <property type="match status" value="1"/>
</dbReference>
<reference evidence="4" key="1">
    <citation type="journal article" date="2008" name="Nat. Genet.">
        <title>The Pristionchus pacificus genome provides a unique perspective on nematode lifestyle and parasitism.</title>
        <authorList>
            <person name="Dieterich C."/>
            <person name="Clifton S.W."/>
            <person name="Schuster L.N."/>
            <person name="Chinwalla A."/>
            <person name="Delehaunty K."/>
            <person name="Dinkelacker I."/>
            <person name="Fulton L."/>
            <person name="Fulton R."/>
            <person name="Godfrey J."/>
            <person name="Minx P."/>
            <person name="Mitreva M."/>
            <person name="Roeseler W."/>
            <person name="Tian H."/>
            <person name="Witte H."/>
            <person name="Yang S.P."/>
            <person name="Wilson R.K."/>
            <person name="Sommer R.J."/>
        </authorList>
    </citation>
    <scope>NUCLEOTIDE SEQUENCE [LARGE SCALE GENOMIC DNA]</scope>
    <source>
        <strain evidence="4">PS312</strain>
    </source>
</reference>
<accession>A0A2A6BEM9</accession>
<feature type="region of interest" description="Disordered" evidence="1">
    <location>
        <begin position="254"/>
        <end position="442"/>
    </location>
</feature>
<evidence type="ECO:0000256" key="1">
    <source>
        <dbReference type="SAM" id="MobiDB-lite"/>
    </source>
</evidence>
<feature type="region of interest" description="Disordered" evidence="1">
    <location>
        <begin position="1"/>
        <end position="22"/>
    </location>
</feature>
<evidence type="ECO:0000313" key="3">
    <source>
        <dbReference type="EnsemblMetazoa" id="PPA00296.1"/>
    </source>
</evidence>
<organism evidence="3 4">
    <name type="scientific">Pristionchus pacificus</name>
    <name type="common">Parasitic nematode worm</name>
    <dbReference type="NCBI Taxonomy" id="54126"/>
    <lineage>
        <taxon>Eukaryota</taxon>
        <taxon>Metazoa</taxon>
        <taxon>Ecdysozoa</taxon>
        <taxon>Nematoda</taxon>
        <taxon>Chromadorea</taxon>
        <taxon>Rhabditida</taxon>
        <taxon>Rhabditina</taxon>
        <taxon>Diplogasteromorpha</taxon>
        <taxon>Diplogasteroidea</taxon>
        <taxon>Neodiplogasteridae</taxon>
        <taxon>Pristionchus</taxon>
    </lineage>
</organism>
<dbReference type="EnsemblMetazoa" id="PPA00296.1">
    <property type="protein sequence ID" value="PPA00296.1"/>
    <property type="gene ID" value="WBGene00089850"/>
</dbReference>
<keyword evidence="4" id="KW-1185">Reference proteome</keyword>
<evidence type="ECO:0000256" key="2">
    <source>
        <dbReference type="SAM" id="Phobius"/>
    </source>
</evidence>
<reference evidence="3" key="2">
    <citation type="submission" date="2022-06" db="UniProtKB">
        <authorList>
            <consortium name="EnsemblMetazoa"/>
        </authorList>
    </citation>
    <scope>IDENTIFICATION</scope>
    <source>
        <strain evidence="3">PS312</strain>
    </source>
</reference>
<feature type="compositionally biased region" description="Gly residues" evidence="1">
    <location>
        <begin position="404"/>
        <end position="413"/>
    </location>
</feature>
<proteinExistence type="predicted"/>
<dbReference type="SMART" id="SM01088">
    <property type="entry name" value="Col_cuticle_N"/>
    <property type="match status" value="1"/>
</dbReference>
<dbReference type="Proteomes" id="UP000005239">
    <property type="component" value="Unassembled WGS sequence"/>
</dbReference>
<accession>A0A8R1Y4T4</accession>
<dbReference type="GO" id="GO:0042302">
    <property type="term" value="F:structural constituent of cuticle"/>
    <property type="evidence" value="ECO:0007669"/>
    <property type="project" value="InterPro"/>
</dbReference>
<dbReference type="Pfam" id="PF01391">
    <property type="entry name" value="Collagen"/>
    <property type="match status" value="2"/>
</dbReference>
<dbReference type="OrthoDB" id="5872583at2759"/>
<sequence>MGESARTKTSWSAPASPLAHSAAPSMTTITRSASAVVFRQGDVSQPPHHANAIHYPAALGPLSVFVASLLPRQSRPDTGYYRHEEGALSIGASKGLCAHYSVPWCAAWETSSCGNAAAFPFLAIVDLTGAQHTMASDKASLLELEEHARGLRRLAFVGVTIATIATLVCVLSVPALYNYMQQMQTVMQNEVDYCRARSANIWKEVTRTQVYASVKIGRRVSRQAGYTHESPGIEPRDEFVSAYQPTCCGCGTSPPGVQGPPGVPGKDGDDGTPGHPGRDGPPGAEGTPPPNIDWCFECPDAIPGPPGQQGQKGSPGAPGTPGSAGGAAHPGPPGPGGPPGPPGPEGAPGNRGTPGAPGNVNEVPGPEGPPGAPGGPGAPGANGAPGSQGAPGNDGLPGDVGDAGRPGGPGVPGAPGNPGPAGPTGHTGGCDHCPPPRTAPGY</sequence>
<dbReference type="InterPro" id="IPR002486">
    <property type="entry name" value="Col_cuticle_N"/>
</dbReference>
<dbReference type="PANTHER" id="PTHR24637:SF310">
    <property type="entry name" value="NEMATODE CUTICLE COLLAGEN N-TERMINAL DOMAIN-CONTAINING PROTEIN"/>
    <property type="match status" value="1"/>
</dbReference>
<feature type="transmembrane region" description="Helical" evidence="2">
    <location>
        <begin position="154"/>
        <end position="177"/>
    </location>
</feature>
<protein>
    <submittedName>
        <fullName evidence="3">Col-174 protein</fullName>
    </submittedName>
</protein>
<keyword evidence="2" id="KW-0812">Transmembrane</keyword>
<feature type="compositionally biased region" description="Low complexity" evidence="1">
    <location>
        <begin position="10"/>
        <end position="22"/>
    </location>
</feature>
<feature type="compositionally biased region" description="Low complexity" evidence="1">
    <location>
        <begin position="308"/>
        <end position="329"/>
    </location>
</feature>
<evidence type="ECO:0000313" key="4">
    <source>
        <dbReference type="Proteomes" id="UP000005239"/>
    </source>
</evidence>
<feature type="compositionally biased region" description="Pro residues" evidence="1">
    <location>
        <begin position="330"/>
        <end position="345"/>
    </location>
</feature>
<keyword evidence="2" id="KW-0472">Membrane</keyword>
<dbReference type="Pfam" id="PF01484">
    <property type="entry name" value="Col_cuticle_N"/>
    <property type="match status" value="1"/>
</dbReference>
<feature type="compositionally biased region" description="Pro residues" evidence="1">
    <location>
        <begin position="433"/>
        <end position="442"/>
    </location>
</feature>
<dbReference type="InterPro" id="IPR008160">
    <property type="entry name" value="Collagen"/>
</dbReference>